<sequence length="236" mass="26298">MTVRKPVTTLLARQFSVSQIRAQASHMGEERGPKSVQDQFKDTFMKYVYINGGIAAVLVGGWLFYKGSSWMSGFSLSTFFKIGFTSGFVTAMGIVVIYSSILSMIQINKAHVLKYTMEVLRKEPKIIRRLGEPLVQDGFTATSYTGGLFGEIKGWKDITPKSLLSVPPRQIQLMFEITGPTGENALVSVAAQKTHIWSTAYRYKSIALDFDETNEKEIILGTADDCFIKGLQGRRL</sequence>
<proteinExistence type="predicted"/>
<reference evidence="2" key="1">
    <citation type="submission" date="2021-01" db="EMBL/GenBank/DDBJ databases">
        <authorList>
            <person name="Corre E."/>
            <person name="Pelletier E."/>
            <person name="Niang G."/>
            <person name="Scheremetjew M."/>
            <person name="Finn R."/>
            <person name="Kale V."/>
            <person name="Holt S."/>
            <person name="Cochrane G."/>
            <person name="Meng A."/>
            <person name="Brown T."/>
            <person name="Cohen L."/>
        </authorList>
    </citation>
    <scope>NUCLEOTIDE SEQUENCE</scope>
    <source>
        <strain evidence="2">NIES-381</strain>
    </source>
</reference>
<keyword evidence="1" id="KW-1133">Transmembrane helix</keyword>
<feature type="transmembrane region" description="Helical" evidence="1">
    <location>
        <begin position="47"/>
        <end position="65"/>
    </location>
</feature>
<organism evidence="2">
    <name type="scientific">Eutreptiella gymnastica</name>
    <dbReference type="NCBI Taxonomy" id="73025"/>
    <lineage>
        <taxon>Eukaryota</taxon>
        <taxon>Discoba</taxon>
        <taxon>Euglenozoa</taxon>
        <taxon>Euglenida</taxon>
        <taxon>Spirocuta</taxon>
        <taxon>Euglenophyceae</taxon>
        <taxon>Eutreptiales</taxon>
        <taxon>Eutreptiaceae</taxon>
        <taxon>Eutreptiella</taxon>
    </lineage>
</organism>
<keyword evidence="1" id="KW-0812">Transmembrane</keyword>
<keyword evidence="1" id="KW-0472">Membrane</keyword>
<dbReference type="AlphaFoldDB" id="A0A7S1IMN6"/>
<name>A0A7S1IMN6_9EUGL</name>
<protein>
    <submittedName>
        <fullName evidence="2">Uncharacterized protein</fullName>
    </submittedName>
</protein>
<evidence type="ECO:0000256" key="1">
    <source>
        <dbReference type="SAM" id="Phobius"/>
    </source>
</evidence>
<evidence type="ECO:0000313" key="2">
    <source>
        <dbReference type="EMBL" id="CAD9017458.1"/>
    </source>
</evidence>
<gene>
    <name evidence="2" type="ORF">EGYM00392_LOCUS28568</name>
</gene>
<feature type="transmembrane region" description="Helical" evidence="1">
    <location>
        <begin position="85"/>
        <end position="105"/>
    </location>
</feature>
<dbReference type="EMBL" id="HBGA01076430">
    <property type="protein sequence ID" value="CAD9017458.1"/>
    <property type="molecule type" value="Transcribed_RNA"/>
</dbReference>
<accession>A0A7S1IMN6</accession>